<gene>
    <name evidence="1" type="ORF">TRIUR3_10005</name>
</gene>
<protein>
    <submittedName>
        <fullName evidence="1">Uncharacterized protein</fullName>
    </submittedName>
</protein>
<organism evidence="1">
    <name type="scientific">Triticum urartu</name>
    <name type="common">Red wild einkorn</name>
    <name type="synonym">Crithodium urartu</name>
    <dbReference type="NCBI Taxonomy" id="4572"/>
    <lineage>
        <taxon>Eukaryota</taxon>
        <taxon>Viridiplantae</taxon>
        <taxon>Streptophyta</taxon>
        <taxon>Embryophyta</taxon>
        <taxon>Tracheophyta</taxon>
        <taxon>Spermatophyta</taxon>
        <taxon>Magnoliopsida</taxon>
        <taxon>Liliopsida</taxon>
        <taxon>Poales</taxon>
        <taxon>Poaceae</taxon>
        <taxon>BOP clade</taxon>
        <taxon>Pooideae</taxon>
        <taxon>Triticodae</taxon>
        <taxon>Triticeae</taxon>
        <taxon>Triticinae</taxon>
        <taxon>Triticum</taxon>
    </lineage>
</organism>
<accession>M8AA68</accession>
<dbReference type="OMA" id="DCFRAIN"/>
<reference evidence="1" key="1">
    <citation type="journal article" date="2013" name="Nature">
        <title>Draft genome of the wheat A-genome progenitor Triticum urartu.</title>
        <authorList>
            <person name="Ling H.Q."/>
            <person name="Zhao S."/>
            <person name="Liu D."/>
            <person name="Wang J."/>
            <person name="Sun H."/>
            <person name="Zhang C."/>
            <person name="Fan H."/>
            <person name="Li D."/>
            <person name="Dong L."/>
            <person name="Tao Y."/>
            <person name="Gao C."/>
            <person name="Wu H."/>
            <person name="Li Y."/>
            <person name="Cui Y."/>
            <person name="Guo X."/>
            <person name="Zheng S."/>
            <person name="Wang B."/>
            <person name="Yu K."/>
            <person name="Liang Q."/>
            <person name="Yang W."/>
            <person name="Lou X."/>
            <person name="Chen J."/>
            <person name="Feng M."/>
            <person name="Jian J."/>
            <person name="Zhang X."/>
            <person name="Luo G."/>
            <person name="Jiang Y."/>
            <person name="Liu J."/>
            <person name="Wang Z."/>
            <person name="Sha Y."/>
            <person name="Zhang B."/>
            <person name="Wu H."/>
            <person name="Tang D."/>
            <person name="Shen Q."/>
            <person name="Xue P."/>
            <person name="Zou S."/>
            <person name="Wang X."/>
            <person name="Liu X."/>
            <person name="Wang F."/>
            <person name="Yang Y."/>
            <person name="An X."/>
            <person name="Dong Z."/>
            <person name="Zhang K."/>
            <person name="Zhang X."/>
            <person name="Luo M.C."/>
            <person name="Dvorak J."/>
            <person name="Tong Y."/>
            <person name="Wang J."/>
            <person name="Yang H."/>
            <person name="Li Z."/>
            <person name="Wang D."/>
            <person name="Zhang A."/>
            <person name="Wang J."/>
        </authorList>
    </citation>
    <scope>NUCLEOTIDE SEQUENCE</scope>
</reference>
<sequence>MEDMLAVYFKTYKLLPYILKSYSSVFSCRLCSDCFRAINETGMVFTNASCFNGLNCWSSHGNVPAGVRGVGQQLFYGQQPPTFINPLQI</sequence>
<dbReference type="EMBL" id="KD145289">
    <property type="protein sequence ID" value="EMS57399.1"/>
    <property type="molecule type" value="Genomic_DNA"/>
</dbReference>
<name>M8AA68_TRIUA</name>
<dbReference type="AlphaFoldDB" id="M8AA68"/>
<proteinExistence type="predicted"/>
<evidence type="ECO:0000313" key="1">
    <source>
        <dbReference type="EMBL" id="EMS57399.1"/>
    </source>
</evidence>